<evidence type="ECO:0000313" key="2">
    <source>
        <dbReference type="EMBL" id="CAA9549264.1"/>
    </source>
</evidence>
<gene>
    <name evidence="2" type="ORF">AVDCRST_MAG87-730</name>
</gene>
<accession>A0A6J4UIU0</accession>
<sequence>ADGSDIAHIRDRGHPVDCGAGAEPDLHHHPRHRSGTAGRGSVRARRGNRDADPCCRRRARAQRGGRIVRSALRRREICRSGLPHLARRGQHPLAPRRSHGPRRGPYVEPGAAVFARHHHQRAQPEGRHLLPGVPAAIPRSVPGQHVAPDPDP</sequence>
<name>A0A6J4UIU0_9BACT</name>
<feature type="non-terminal residue" evidence="2">
    <location>
        <position position="152"/>
    </location>
</feature>
<feature type="region of interest" description="Disordered" evidence="1">
    <location>
        <begin position="1"/>
        <end position="67"/>
    </location>
</feature>
<reference evidence="2" key="1">
    <citation type="submission" date="2020-02" db="EMBL/GenBank/DDBJ databases">
        <authorList>
            <person name="Meier V. D."/>
        </authorList>
    </citation>
    <scope>NUCLEOTIDE SEQUENCE</scope>
    <source>
        <strain evidence="2">AVDCRST_MAG87</strain>
    </source>
</reference>
<evidence type="ECO:0000256" key="1">
    <source>
        <dbReference type="SAM" id="MobiDB-lite"/>
    </source>
</evidence>
<feature type="non-terminal residue" evidence="2">
    <location>
        <position position="1"/>
    </location>
</feature>
<feature type="compositionally biased region" description="Basic residues" evidence="1">
    <location>
        <begin position="85"/>
        <end position="102"/>
    </location>
</feature>
<dbReference type="EMBL" id="CADCWJ010000174">
    <property type="protein sequence ID" value="CAA9549264.1"/>
    <property type="molecule type" value="Genomic_DNA"/>
</dbReference>
<protein>
    <submittedName>
        <fullName evidence="2">Uncharacterized protein</fullName>
    </submittedName>
</protein>
<feature type="region of interest" description="Disordered" evidence="1">
    <location>
        <begin position="80"/>
        <end position="152"/>
    </location>
</feature>
<feature type="compositionally biased region" description="Basic and acidic residues" evidence="1">
    <location>
        <begin position="1"/>
        <end position="15"/>
    </location>
</feature>
<organism evidence="2">
    <name type="scientific">uncultured Thermomicrobiales bacterium</name>
    <dbReference type="NCBI Taxonomy" id="1645740"/>
    <lineage>
        <taxon>Bacteria</taxon>
        <taxon>Pseudomonadati</taxon>
        <taxon>Thermomicrobiota</taxon>
        <taxon>Thermomicrobia</taxon>
        <taxon>Thermomicrobiales</taxon>
        <taxon>environmental samples</taxon>
    </lineage>
</organism>
<proteinExistence type="predicted"/>
<dbReference type="AlphaFoldDB" id="A0A6J4UIU0"/>